<accession>A0A1H0JPK6</accession>
<dbReference type="EMBL" id="FNII01000030">
    <property type="protein sequence ID" value="SDO45504.1"/>
    <property type="molecule type" value="Genomic_DNA"/>
</dbReference>
<name>A0A1H0JPK6_9GAMM</name>
<reference evidence="2" key="1">
    <citation type="submission" date="2016-10" db="EMBL/GenBank/DDBJ databases">
        <authorList>
            <person name="Varghese N."/>
            <person name="Submissions S."/>
        </authorList>
    </citation>
    <scope>NUCLEOTIDE SEQUENCE [LARGE SCALE GENOMIC DNA]</scope>
    <source>
        <strain evidence="2">CGMCC 1.6494</strain>
    </source>
</reference>
<dbReference type="STRING" id="416873.SAMN04487951_13020"/>
<evidence type="ECO:0000313" key="2">
    <source>
        <dbReference type="Proteomes" id="UP000199677"/>
    </source>
</evidence>
<evidence type="ECO:0008006" key="3">
    <source>
        <dbReference type="Google" id="ProtNLM"/>
    </source>
</evidence>
<keyword evidence="2" id="KW-1185">Reference proteome</keyword>
<proteinExistence type="predicted"/>
<organism evidence="1 2">
    <name type="scientific">Vreelandella arcis</name>
    <dbReference type="NCBI Taxonomy" id="416873"/>
    <lineage>
        <taxon>Bacteria</taxon>
        <taxon>Pseudomonadati</taxon>
        <taxon>Pseudomonadota</taxon>
        <taxon>Gammaproteobacteria</taxon>
        <taxon>Oceanospirillales</taxon>
        <taxon>Halomonadaceae</taxon>
        <taxon>Vreelandella</taxon>
    </lineage>
</organism>
<sequence length="249" mass="28473">MSEWDDDIAALDMSDVEKNGLQTYRNYTKAFEREQAKNFAAEVNSEPHDVSRLRKVCDAIASDDERLIPVIACAFADEALDEMYRREIPKGIPGGRDSLFSGYGPFSSLSKRIQVACAFGWMSEDILKDMDSLRKVRNKFSHLWDHESLSGYAERAPTTDITPIETMFKEHEERLLLSGVDNLDALGRLRVRTIWLLGRLYYEALLYPMAIKKRLQPCIVLYGEHQPALLSRVSGVCSEYTRKVLNEKI</sequence>
<dbReference type="Proteomes" id="UP000199677">
    <property type="component" value="Unassembled WGS sequence"/>
</dbReference>
<dbReference type="OrthoDB" id="9814134at2"/>
<gene>
    <name evidence="1" type="ORF">SAMN04487951_13020</name>
</gene>
<dbReference type="RefSeq" id="WP_089708509.1">
    <property type="nucleotide sequence ID" value="NZ_FNII01000030.1"/>
</dbReference>
<protein>
    <recommendedName>
        <fullName evidence="3">Mannitol repressor</fullName>
    </recommendedName>
</protein>
<dbReference type="AlphaFoldDB" id="A0A1H0JPK6"/>
<evidence type="ECO:0000313" key="1">
    <source>
        <dbReference type="EMBL" id="SDO45504.1"/>
    </source>
</evidence>
<dbReference type="InterPro" id="IPR038026">
    <property type="entry name" value="MtlR-like_sf"/>
</dbReference>
<dbReference type="SUPFAM" id="SSF158668">
    <property type="entry name" value="MtlR-like"/>
    <property type="match status" value="1"/>
</dbReference>
<dbReference type="Gene3D" id="1.20.120.330">
    <property type="entry name" value="Nucleotidyltransferases domain 2"/>
    <property type="match status" value="1"/>
</dbReference>